<dbReference type="InterPro" id="IPR023365">
    <property type="entry name" value="Sortase_dom-sf"/>
</dbReference>
<dbReference type="InParanoid" id="A0A3G9JA76"/>
<keyword evidence="3" id="KW-0812">Transmembrane</keyword>
<accession>A0A3G9JA76</accession>
<dbReference type="Gene3D" id="2.40.260.10">
    <property type="entry name" value="Sortase"/>
    <property type="match status" value="1"/>
</dbReference>
<dbReference type="KEGG" id="ebm:SG0102_29040"/>
<dbReference type="OrthoDB" id="9806013at2"/>
<keyword evidence="3" id="KW-1133">Transmembrane helix</keyword>
<reference evidence="4 5" key="1">
    <citation type="submission" date="2018-11" db="EMBL/GenBank/DDBJ databases">
        <title>Novel Erysipelotrichaceae bacterium isolated from small intestine of a swine.</title>
        <authorList>
            <person name="Kim J.S."/>
            <person name="Choe H."/>
            <person name="Lee Y.R."/>
            <person name="Kim K.M."/>
            <person name="Park D.S."/>
        </authorList>
    </citation>
    <scope>NUCLEOTIDE SEQUENCE [LARGE SCALE GENOMIC DNA]</scope>
    <source>
        <strain evidence="4 5">SG0102</strain>
    </source>
</reference>
<dbReference type="EMBL" id="AP019309">
    <property type="protein sequence ID" value="BBH27970.1"/>
    <property type="molecule type" value="Genomic_DNA"/>
</dbReference>
<dbReference type="RefSeq" id="WP_125120642.1">
    <property type="nucleotide sequence ID" value="NZ_AP019309.1"/>
</dbReference>
<evidence type="ECO:0000313" key="5">
    <source>
        <dbReference type="Proteomes" id="UP000268059"/>
    </source>
</evidence>
<keyword evidence="1" id="KW-0378">Hydrolase</keyword>
<evidence type="ECO:0000256" key="1">
    <source>
        <dbReference type="ARBA" id="ARBA00022801"/>
    </source>
</evidence>
<dbReference type="InterPro" id="IPR009835">
    <property type="entry name" value="SrtB"/>
</dbReference>
<dbReference type="Pfam" id="PF04203">
    <property type="entry name" value="Sortase"/>
    <property type="match status" value="1"/>
</dbReference>
<feature type="active site" description="Acyl-thioester intermediate" evidence="2">
    <location>
        <position position="234"/>
    </location>
</feature>
<feature type="active site" description="Proton donor/acceptor" evidence="2">
    <location>
        <position position="144"/>
    </location>
</feature>
<dbReference type="InterPro" id="IPR005754">
    <property type="entry name" value="Sortase"/>
</dbReference>
<dbReference type="SUPFAM" id="SSF63817">
    <property type="entry name" value="Sortase"/>
    <property type="match status" value="1"/>
</dbReference>
<keyword evidence="5" id="KW-1185">Reference proteome</keyword>
<dbReference type="AlphaFoldDB" id="A0A3G9JA76"/>
<dbReference type="CDD" id="cd05826">
    <property type="entry name" value="Sortase_B"/>
    <property type="match status" value="1"/>
</dbReference>
<keyword evidence="3" id="KW-0472">Membrane</keyword>
<proteinExistence type="predicted"/>
<evidence type="ECO:0000256" key="3">
    <source>
        <dbReference type="SAM" id="Phobius"/>
    </source>
</evidence>
<dbReference type="GO" id="GO:0016787">
    <property type="term" value="F:hydrolase activity"/>
    <property type="evidence" value="ECO:0007669"/>
    <property type="project" value="UniProtKB-KW"/>
</dbReference>
<evidence type="ECO:0000256" key="2">
    <source>
        <dbReference type="PIRSR" id="PIRSR605754-1"/>
    </source>
</evidence>
<evidence type="ECO:0000313" key="4">
    <source>
        <dbReference type="EMBL" id="BBH27970.1"/>
    </source>
</evidence>
<protein>
    <submittedName>
        <fullName evidence="4">SrtB family sortase</fullName>
    </submittedName>
</protein>
<organism evidence="4 5">
    <name type="scientific">Intestinibaculum porci</name>
    <dbReference type="NCBI Taxonomy" id="2487118"/>
    <lineage>
        <taxon>Bacteria</taxon>
        <taxon>Bacillati</taxon>
        <taxon>Bacillota</taxon>
        <taxon>Erysipelotrichia</taxon>
        <taxon>Erysipelotrichales</taxon>
        <taxon>Erysipelotrichaceae</taxon>
        <taxon>Intestinibaculum</taxon>
    </lineage>
</organism>
<gene>
    <name evidence="4" type="ORF">SG0102_29040</name>
</gene>
<feature type="transmembrane region" description="Helical" evidence="3">
    <location>
        <begin position="6"/>
        <end position="30"/>
    </location>
</feature>
<dbReference type="Proteomes" id="UP000268059">
    <property type="component" value="Chromosome"/>
</dbReference>
<sequence length="254" mass="29568">MAKKWIARIIFIVALCVFLYSGFNLGYTYYKYYKVNKDNKELREKVVKITHKQRQVKKKGKVGYDANALKRSIDFKKLKSINNDIIGWIYIPHTAIDYAILKGANNDTYLHHNYYRQYSFAGCIFMDTINKKDFSDDNTILYGHNMKNGSMFAGLKQYATQSYMDSHPYIYVYLPDGSLSIYDIFSTNIYQADSKMYSKGNDYQQYMAKILSTSLAREDVDTKNKANLLMLSTCSAAHSVRRNVVYGRFDQNIH</sequence>
<name>A0A3G9JA76_9FIRM</name>
<dbReference type="NCBIfam" id="TIGR03064">
    <property type="entry name" value="sortase_srtB"/>
    <property type="match status" value="1"/>
</dbReference>